<dbReference type="PATRIC" id="fig|1423724.4.peg.1704"/>
<evidence type="ECO:0000313" key="2">
    <source>
        <dbReference type="EMBL" id="KRL87411.1"/>
    </source>
</evidence>
<organism evidence="2 3">
    <name type="scientific">Ligilactobacillus apodemi DSM 16634 = JCM 16172</name>
    <dbReference type="NCBI Taxonomy" id="1423724"/>
    <lineage>
        <taxon>Bacteria</taxon>
        <taxon>Bacillati</taxon>
        <taxon>Bacillota</taxon>
        <taxon>Bacilli</taxon>
        <taxon>Lactobacillales</taxon>
        <taxon>Lactobacillaceae</taxon>
        <taxon>Ligilactobacillus</taxon>
    </lineage>
</organism>
<protein>
    <submittedName>
        <fullName evidence="2">Uncharacterized protein</fullName>
    </submittedName>
</protein>
<proteinExistence type="predicted"/>
<evidence type="ECO:0000313" key="3">
    <source>
        <dbReference type="Proteomes" id="UP000051324"/>
    </source>
</evidence>
<gene>
    <name evidence="2" type="ORF">FC32_GL001638</name>
</gene>
<sequence>MLSGVLILLIKMIFLNNLNQYVKGLLITLKLNCFMESSLICYVYTMLKSYEEGISLFVTHLTKRDWYRIYKYLWRNHCITAISKNSLVLLKIIIALEALYEFYSLSYDFFYMHRSWISILLEVLIFVVGLSLCIPLAWLIQTIRFSPQTFISFSEAPSQELRKLIDTNYPQAKITKFSNIFALPLDNSWHKWTVLVFMDYCVLYMSAYGNPNKKLRYTLSIIKRTDIDDETLFFKRPKPVCERIVELPNVKLHLK</sequence>
<keyword evidence="3" id="KW-1185">Reference proteome</keyword>
<keyword evidence="1" id="KW-0472">Membrane</keyword>
<keyword evidence="1" id="KW-1133">Transmembrane helix</keyword>
<reference evidence="2 3" key="1">
    <citation type="journal article" date="2015" name="Genome Announc.">
        <title>Expanding the biotechnology potential of lactobacilli through comparative genomics of 213 strains and associated genera.</title>
        <authorList>
            <person name="Sun Z."/>
            <person name="Harris H.M."/>
            <person name="McCann A."/>
            <person name="Guo C."/>
            <person name="Argimon S."/>
            <person name="Zhang W."/>
            <person name="Yang X."/>
            <person name="Jeffery I.B."/>
            <person name="Cooney J.C."/>
            <person name="Kagawa T.F."/>
            <person name="Liu W."/>
            <person name="Song Y."/>
            <person name="Salvetti E."/>
            <person name="Wrobel A."/>
            <person name="Rasinkangas P."/>
            <person name="Parkhill J."/>
            <person name="Rea M.C."/>
            <person name="O'Sullivan O."/>
            <person name="Ritari J."/>
            <person name="Douillard F.P."/>
            <person name="Paul Ross R."/>
            <person name="Yang R."/>
            <person name="Briner A.E."/>
            <person name="Felis G.E."/>
            <person name="de Vos W.M."/>
            <person name="Barrangou R."/>
            <person name="Klaenhammer T.R."/>
            <person name="Caufield P.W."/>
            <person name="Cui Y."/>
            <person name="Zhang H."/>
            <person name="O'Toole P.W."/>
        </authorList>
    </citation>
    <scope>NUCLEOTIDE SEQUENCE [LARGE SCALE GENOMIC DNA]</scope>
    <source>
        <strain evidence="2 3">DSM 16634</strain>
    </source>
</reference>
<dbReference type="EMBL" id="AZFT01000002">
    <property type="protein sequence ID" value="KRL87411.1"/>
    <property type="molecule type" value="Genomic_DNA"/>
</dbReference>
<dbReference type="AlphaFoldDB" id="A0A0R1U818"/>
<feature type="transmembrane region" description="Helical" evidence="1">
    <location>
        <begin position="116"/>
        <end position="140"/>
    </location>
</feature>
<evidence type="ECO:0000256" key="1">
    <source>
        <dbReference type="SAM" id="Phobius"/>
    </source>
</evidence>
<accession>A0A0R1U818</accession>
<feature type="transmembrane region" description="Helical" evidence="1">
    <location>
        <begin position="73"/>
        <end position="96"/>
    </location>
</feature>
<comment type="caution">
    <text evidence="2">The sequence shown here is derived from an EMBL/GenBank/DDBJ whole genome shotgun (WGS) entry which is preliminary data.</text>
</comment>
<keyword evidence="1" id="KW-0812">Transmembrane</keyword>
<dbReference type="Proteomes" id="UP000051324">
    <property type="component" value="Unassembled WGS sequence"/>
</dbReference>
<name>A0A0R1U818_9LACO</name>